<gene>
    <name evidence="1" type="ORF">LCGC14_1443410</name>
</gene>
<sequence>MQSSLLICAVLLGLLAVGCQTAVDVWATSEGVRVNPQTGRYMEDRTDIHKDYPTGDYQRRNPVWSALAGKVTLRAARNEFAAFQVVVALAEDAGGVSGVTVQLDELVGPGGAKITGKHVALMKAWYMQVHKVSTGYQNTSLGPGWYADALIPAPEGKGLTFDIPDAKNRIGETQRNQSVWVDLFVPRDRKDAPPGAYRGELTVTWPGGGKKIAVELNVWDFALPDEIHCKGDIWNGSLTRMTPERELLWYQMMHRHRLQPGVCYYRPETTVKAGKVTIDWTDYDKRIMKYLDGTAFTAGQGYWGPGQGEPIEHILLPFHDRSWPRKMDATGPTPEFEAAWVDAAKQVKAHFDADPRRRKVRKVVFLGGLDESYNEKAYEKMRYYCDLLRKGIGKGWFEYRIDGGYSRKAME</sequence>
<dbReference type="AlphaFoldDB" id="A0A0F9JKL2"/>
<protein>
    <submittedName>
        <fullName evidence="1">Uncharacterized protein</fullName>
    </submittedName>
</protein>
<proteinExistence type="predicted"/>
<reference evidence="1" key="1">
    <citation type="journal article" date="2015" name="Nature">
        <title>Complex archaea that bridge the gap between prokaryotes and eukaryotes.</title>
        <authorList>
            <person name="Spang A."/>
            <person name="Saw J.H."/>
            <person name="Jorgensen S.L."/>
            <person name="Zaremba-Niedzwiedzka K."/>
            <person name="Martijn J."/>
            <person name="Lind A.E."/>
            <person name="van Eijk R."/>
            <person name="Schleper C."/>
            <person name="Guy L."/>
            <person name="Ettema T.J."/>
        </authorList>
    </citation>
    <scope>NUCLEOTIDE SEQUENCE</scope>
</reference>
<feature type="non-terminal residue" evidence="1">
    <location>
        <position position="411"/>
    </location>
</feature>
<comment type="caution">
    <text evidence="1">The sequence shown here is derived from an EMBL/GenBank/DDBJ whole genome shotgun (WGS) entry which is preliminary data.</text>
</comment>
<accession>A0A0F9JKL2</accession>
<dbReference type="EMBL" id="LAZR01009866">
    <property type="protein sequence ID" value="KKM70168.1"/>
    <property type="molecule type" value="Genomic_DNA"/>
</dbReference>
<organism evidence="1">
    <name type="scientific">marine sediment metagenome</name>
    <dbReference type="NCBI Taxonomy" id="412755"/>
    <lineage>
        <taxon>unclassified sequences</taxon>
        <taxon>metagenomes</taxon>
        <taxon>ecological metagenomes</taxon>
    </lineage>
</organism>
<name>A0A0F9JKL2_9ZZZZ</name>
<evidence type="ECO:0000313" key="1">
    <source>
        <dbReference type="EMBL" id="KKM70168.1"/>
    </source>
</evidence>